<feature type="transmembrane region" description="Helical" evidence="5">
    <location>
        <begin position="196"/>
        <end position="213"/>
    </location>
</feature>
<evidence type="ECO:0000256" key="2">
    <source>
        <dbReference type="ARBA" id="ARBA00022692"/>
    </source>
</evidence>
<protein>
    <submittedName>
        <fullName evidence="6">Flippase</fullName>
    </submittedName>
</protein>
<dbReference type="PANTHER" id="PTHR43424">
    <property type="entry name" value="LOCUS PUTATIVE PROTEIN 1-RELATED"/>
    <property type="match status" value="1"/>
</dbReference>
<feature type="transmembrane region" description="Helical" evidence="5">
    <location>
        <begin position="97"/>
        <end position="122"/>
    </location>
</feature>
<evidence type="ECO:0000256" key="3">
    <source>
        <dbReference type="ARBA" id="ARBA00022989"/>
    </source>
</evidence>
<reference evidence="6" key="1">
    <citation type="journal article" date="2021" name="PeerJ">
        <title>Extensive microbial diversity within the chicken gut microbiome revealed by metagenomics and culture.</title>
        <authorList>
            <person name="Gilroy R."/>
            <person name="Ravi A."/>
            <person name="Getino M."/>
            <person name="Pursley I."/>
            <person name="Horton D.L."/>
            <person name="Alikhan N.F."/>
            <person name="Baker D."/>
            <person name="Gharbi K."/>
            <person name="Hall N."/>
            <person name="Watson M."/>
            <person name="Adriaenssens E.M."/>
            <person name="Foster-Nyarko E."/>
            <person name="Jarju S."/>
            <person name="Secka A."/>
            <person name="Antonio M."/>
            <person name="Oren A."/>
            <person name="Chaudhuri R.R."/>
            <person name="La Ragione R."/>
            <person name="Hildebrand F."/>
            <person name="Pallen M.J."/>
        </authorList>
    </citation>
    <scope>NUCLEOTIDE SEQUENCE</scope>
    <source>
        <strain evidence="6">ChiW4-1371</strain>
    </source>
</reference>
<proteinExistence type="predicted"/>
<dbReference type="EMBL" id="DXAQ01000153">
    <property type="protein sequence ID" value="HIZ90335.1"/>
    <property type="molecule type" value="Genomic_DNA"/>
</dbReference>
<gene>
    <name evidence="6" type="ORF">H9804_10345</name>
</gene>
<feature type="transmembrane region" description="Helical" evidence="5">
    <location>
        <begin position="311"/>
        <end position="331"/>
    </location>
</feature>
<feature type="transmembrane region" description="Helical" evidence="5">
    <location>
        <begin position="233"/>
        <end position="255"/>
    </location>
</feature>
<reference evidence="6" key="2">
    <citation type="submission" date="2021-04" db="EMBL/GenBank/DDBJ databases">
        <authorList>
            <person name="Gilroy R."/>
        </authorList>
    </citation>
    <scope>NUCLEOTIDE SEQUENCE</scope>
    <source>
        <strain evidence="6">ChiW4-1371</strain>
    </source>
</reference>
<comment type="caution">
    <text evidence="6">The sequence shown here is derived from an EMBL/GenBank/DDBJ whole genome shotgun (WGS) entry which is preliminary data.</text>
</comment>
<name>A0A9D2KBZ4_9BACT</name>
<evidence type="ECO:0000256" key="5">
    <source>
        <dbReference type="SAM" id="Phobius"/>
    </source>
</evidence>
<dbReference type="GO" id="GO:0016020">
    <property type="term" value="C:membrane"/>
    <property type="evidence" value="ECO:0007669"/>
    <property type="project" value="UniProtKB-SubCell"/>
</dbReference>
<evidence type="ECO:0000256" key="4">
    <source>
        <dbReference type="ARBA" id="ARBA00023136"/>
    </source>
</evidence>
<feature type="transmembrane region" description="Helical" evidence="5">
    <location>
        <begin position="276"/>
        <end position="299"/>
    </location>
</feature>
<feature type="transmembrane region" description="Helical" evidence="5">
    <location>
        <begin position="29"/>
        <end position="48"/>
    </location>
</feature>
<feature type="transmembrane region" description="Helical" evidence="5">
    <location>
        <begin position="134"/>
        <end position="150"/>
    </location>
</feature>
<feature type="transmembrane region" description="Helical" evidence="5">
    <location>
        <begin position="156"/>
        <end position="176"/>
    </location>
</feature>
<evidence type="ECO:0000313" key="6">
    <source>
        <dbReference type="EMBL" id="HIZ90335.1"/>
    </source>
</evidence>
<dbReference type="CDD" id="cd13128">
    <property type="entry name" value="MATE_Wzx_like"/>
    <property type="match status" value="1"/>
</dbReference>
<evidence type="ECO:0000313" key="7">
    <source>
        <dbReference type="Proteomes" id="UP000824176"/>
    </source>
</evidence>
<feature type="transmembrane region" description="Helical" evidence="5">
    <location>
        <begin position="69"/>
        <end position="91"/>
    </location>
</feature>
<keyword evidence="2 5" id="KW-0812">Transmembrane</keyword>
<feature type="transmembrane region" description="Helical" evidence="5">
    <location>
        <begin position="343"/>
        <end position="364"/>
    </location>
</feature>
<evidence type="ECO:0000256" key="1">
    <source>
        <dbReference type="ARBA" id="ARBA00004141"/>
    </source>
</evidence>
<dbReference type="InterPro" id="IPR002797">
    <property type="entry name" value="Polysacc_synth"/>
</dbReference>
<dbReference type="InterPro" id="IPR052556">
    <property type="entry name" value="PolySynth_Transporter"/>
</dbReference>
<dbReference type="PANTHER" id="PTHR43424:SF1">
    <property type="entry name" value="LOCUS PUTATIVE PROTEIN 1-RELATED"/>
    <property type="match status" value="1"/>
</dbReference>
<keyword evidence="4 5" id="KW-0472">Membrane</keyword>
<comment type="subcellular location">
    <subcellularLocation>
        <location evidence="1">Membrane</location>
        <topology evidence="1">Multi-pass membrane protein</topology>
    </subcellularLocation>
</comment>
<dbReference type="AlphaFoldDB" id="A0A9D2KBZ4"/>
<dbReference type="Pfam" id="PF01943">
    <property type="entry name" value="Polysacc_synt"/>
    <property type="match status" value="1"/>
</dbReference>
<accession>A0A9D2KBZ4</accession>
<feature type="transmembrane region" description="Helical" evidence="5">
    <location>
        <begin position="370"/>
        <end position="389"/>
    </location>
</feature>
<organism evidence="6 7">
    <name type="scientific">Candidatus Mucispirillum faecigallinarum</name>
    <dbReference type="NCBI Taxonomy" id="2838699"/>
    <lineage>
        <taxon>Bacteria</taxon>
        <taxon>Pseudomonadati</taxon>
        <taxon>Deferribacterota</taxon>
        <taxon>Deferribacteres</taxon>
        <taxon>Deferribacterales</taxon>
        <taxon>Mucispirillaceae</taxon>
        <taxon>Mucispirillum</taxon>
    </lineage>
</organism>
<sequence>MGDYVFALTASLIVGIAVARYLGPEMYGIISYAIAIYAVAVIVVSLGIDDIIIRDMMQQPEKKGIIQGSALFIKFIAALIIYLIILVYSFFNFEGNKLYVVCIIAAAVFFQPLSVFSSIFLINAQSKYTSIARMISYTLSSILKIIFIIVKAPVIYFAFAVFLDYAVLYISVIIMYKAKKYSIKGWCIDFDFIKYILKNAVPLFSIVMFYTFYQKITVIMISSMYSDYAAGIYSVAIRLTEVWYLVPAVLMTALYPAFINAKKVSEEEYHKRIKNLFYITSFPFILMAFLVTLLSPFIINLLYGEKYIQSSIVLAVTIWVTPFILFYTISSKYFILENKTAHLLLRSALSFILAAVLNFILGKYYYLEGFSISLVISAFISFFLIDIFFKDTRWLFFIKLSSIFLPLIKGLNLLKKDKTNP</sequence>
<dbReference type="Proteomes" id="UP000824176">
    <property type="component" value="Unassembled WGS sequence"/>
</dbReference>
<keyword evidence="3 5" id="KW-1133">Transmembrane helix</keyword>